<name>A0ABR1RA07_9PEZI</name>
<dbReference type="EMBL" id="JAQQWI010000017">
    <property type="protein sequence ID" value="KAK8006255.1"/>
    <property type="molecule type" value="Genomic_DNA"/>
</dbReference>
<evidence type="ECO:0000313" key="3">
    <source>
        <dbReference type="Proteomes" id="UP001396898"/>
    </source>
</evidence>
<evidence type="ECO:0000313" key="2">
    <source>
        <dbReference type="EMBL" id="KAK8006255.1"/>
    </source>
</evidence>
<reference evidence="2 3" key="1">
    <citation type="submission" date="2023-01" db="EMBL/GenBank/DDBJ databases">
        <title>Analysis of 21 Apiospora genomes using comparative genomics revels a genus with tremendous synthesis potential of carbohydrate active enzymes and secondary metabolites.</title>
        <authorList>
            <person name="Sorensen T."/>
        </authorList>
    </citation>
    <scope>NUCLEOTIDE SEQUENCE [LARGE SCALE GENOMIC DNA]</scope>
    <source>
        <strain evidence="2 3">CBS 20057</strain>
    </source>
</reference>
<feature type="region of interest" description="Disordered" evidence="1">
    <location>
        <begin position="1"/>
        <end position="26"/>
    </location>
</feature>
<feature type="compositionally biased region" description="Basic and acidic residues" evidence="1">
    <location>
        <begin position="14"/>
        <end position="26"/>
    </location>
</feature>
<protein>
    <recommendedName>
        <fullName evidence="4">Histone H4</fullName>
    </recommendedName>
</protein>
<comment type="caution">
    <text evidence="2">The sequence shown here is derived from an EMBL/GenBank/DDBJ whole genome shotgun (WGS) entry which is preliminary data.</text>
</comment>
<sequence length="80" mass="8763">MAVSLGSRKGKKMERRDRKGVPEAKGKPGVECVRVLKRGRAEGLTFIVTNAIEAVVREKVVVKRNKIGKPVENDSSVCSE</sequence>
<proteinExistence type="predicted"/>
<organism evidence="2 3">
    <name type="scientific">Apiospora marii</name>
    <dbReference type="NCBI Taxonomy" id="335849"/>
    <lineage>
        <taxon>Eukaryota</taxon>
        <taxon>Fungi</taxon>
        <taxon>Dikarya</taxon>
        <taxon>Ascomycota</taxon>
        <taxon>Pezizomycotina</taxon>
        <taxon>Sordariomycetes</taxon>
        <taxon>Xylariomycetidae</taxon>
        <taxon>Amphisphaeriales</taxon>
        <taxon>Apiosporaceae</taxon>
        <taxon>Apiospora</taxon>
    </lineage>
</organism>
<keyword evidence="3" id="KW-1185">Reference proteome</keyword>
<evidence type="ECO:0008006" key="4">
    <source>
        <dbReference type="Google" id="ProtNLM"/>
    </source>
</evidence>
<evidence type="ECO:0000256" key="1">
    <source>
        <dbReference type="SAM" id="MobiDB-lite"/>
    </source>
</evidence>
<dbReference type="Proteomes" id="UP001396898">
    <property type="component" value="Unassembled WGS sequence"/>
</dbReference>
<accession>A0ABR1RA07</accession>
<gene>
    <name evidence="2" type="ORF">PG991_012552</name>
</gene>